<name>A0A9D7ST97_9BACT</name>
<reference evidence="3 4" key="1">
    <citation type="submission" date="2020-10" db="EMBL/GenBank/DDBJ databases">
        <title>Connecting structure to function with the recovery of over 1000 high-quality activated sludge metagenome-assembled genomes encoding full-length rRNA genes using long-read sequencing.</title>
        <authorList>
            <person name="Singleton C.M."/>
            <person name="Petriglieri F."/>
            <person name="Kristensen J.M."/>
            <person name="Kirkegaard R.H."/>
            <person name="Michaelsen T.Y."/>
            <person name="Andersen M.H."/>
            <person name="Karst S.M."/>
            <person name="Dueholm M.S."/>
            <person name="Nielsen P.H."/>
            <person name="Albertsen M."/>
        </authorList>
    </citation>
    <scope>NUCLEOTIDE SEQUENCE [LARGE SCALE GENOMIC DNA]</scope>
    <source>
        <strain evidence="3">Ribe_18-Q3-R11-54_MAXAC.273</strain>
    </source>
</reference>
<dbReference type="InterPro" id="IPR036907">
    <property type="entry name" value="5'-Nucleotdase_C_sf"/>
</dbReference>
<comment type="caution">
    <text evidence="3">The sequence shown here is derived from an EMBL/GenBank/DDBJ whole genome shotgun (WGS) entry which is preliminary data.</text>
</comment>
<dbReference type="Proteomes" id="UP000808337">
    <property type="component" value="Unassembled WGS sequence"/>
</dbReference>
<dbReference type="GO" id="GO:0016787">
    <property type="term" value="F:hydrolase activity"/>
    <property type="evidence" value="ECO:0007669"/>
    <property type="project" value="InterPro"/>
</dbReference>
<evidence type="ECO:0000259" key="2">
    <source>
        <dbReference type="Pfam" id="PF02872"/>
    </source>
</evidence>
<dbReference type="Pfam" id="PF02872">
    <property type="entry name" value="5_nucleotid_C"/>
    <property type="match status" value="1"/>
</dbReference>
<evidence type="ECO:0000313" key="4">
    <source>
        <dbReference type="Proteomes" id="UP000808337"/>
    </source>
</evidence>
<protein>
    <submittedName>
        <fullName evidence="3">5'-nucleotidase C-terminal domain-containing protein</fullName>
    </submittedName>
</protein>
<evidence type="ECO:0000256" key="1">
    <source>
        <dbReference type="SAM" id="SignalP"/>
    </source>
</evidence>
<feature type="signal peptide" evidence="1">
    <location>
        <begin position="1"/>
        <end position="22"/>
    </location>
</feature>
<dbReference type="Gene3D" id="3.90.780.10">
    <property type="entry name" value="5'-Nucleotidase, C-terminal domain"/>
    <property type="match status" value="1"/>
</dbReference>
<organism evidence="3 4">
    <name type="scientific">Candidatus Opimibacter skivensis</name>
    <dbReference type="NCBI Taxonomy" id="2982028"/>
    <lineage>
        <taxon>Bacteria</taxon>
        <taxon>Pseudomonadati</taxon>
        <taxon>Bacteroidota</taxon>
        <taxon>Saprospiria</taxon>
        <taxon>Saprospirales</taxon>
        <taxon>Saprospiraceae</taxon>
        <taxon>Candidatus Opimibacter</taxon>
    </lineage>
</organism>
<dbReference type="PANTHER" id="PTHR11575">
    <property type="entry name" value="5'-NUCLEOTIDASE-RELATED"/>
    <property type="match status" value="1"/>
</dbReference>
<dbReference type="PRINTS" id="PR01607">
    <property type="entry name" value="APYRASEFAMLY"/>
</dbReference>
<dbReference type="AlphaFoldDB" id="A0A9D7ST97"/>
<feature type="domain" description="5'-Nucleotidase C-terminal" evidence="2">
    <location>
        <begin position="65"/>
        <end position="207"/>
    </location>
</feature>
<dbReference type="EMBL" id="JADKGY010000001">
    <property type="protein sequence ID" value="MBK9981606.1"/>
    <property type="molecule type" value="Genomic_DNA"/>
</dbReference>
<proteinExistence type="predicted"/>
<sequence length="249" mass="27629">MVIKKYAGFFLFLILLSSCKSIQHISHTDVTYQIMKSDSLMVPDATVTNMIAPYKVQLDTVMNEVIGTVANDLYKQRPESSLGNWVADVMLDAVKKDGYTADIAVVNYGGLRIPSLSSGPLTRGKVFELSPFDNMIMVVDIPGKILDTLFQKMASTGGWPVSRGVKMEMSNKMVTSCLVLNQPIDTNRIYKVATLDYVANGGDDMKCLIPLTRIQTGKILRNMLIEDALRLKAENKNITSFVEGRIINH</sequence>
<dbReference type="PANTHER" id="PTHR11575:SF24">
    <property type="entry name" value="5'-NUCLEOTIDASE"/>
    <property type="match status" value="1"/>
</dbReference>
<dbReference type="GO" id="GO:0009166">
    <property type="term" value="P:nucleotide catabolic process"/>
    <property type="evidence" value="ECO:0007669"/>
    <property type="project" value="InterPro"/>
</dbReference>
<dbReference type="InterPro" id="IPR006179">
    <property type="entry name" value="5_nucleotidase/apyrase"/>
</dbReference>
<accession>A0A9D7ST97</accession>
<dbReference type="InterPro" id="IPR008334">
    <property type="entry name" value="5'-Nucleotdase_C"/>
</dbReference>
<gene>
    <name evidence="3" type="ORF">IPP15_04140</name>
</gene>
<dbReference type="PROSITE" id="PS51257">
    <property type="entry name" value="PROKAR_LIPOPROTEIN"/>
    <property type="match status" value="1"/>
</dbReference>
<evidence type="ECO:0000313" key="3">
    <source>
        <dbReference type="EMBL" id="MBK9981606.1"/>
    </source>
</evidence>
<feature type="chain" id="PRO_5039501517" evidence="1">
    <location>
        <begin position="23"/>
        <end position="249"/>
    </location>
</feature>
<dbReference type="SUPFAM" id="SSF55816">
    <property type="entry name" value="5'-nucleotidase (syn. UDP-sugar hydrolase), C-terminal domain"/>
    <property type="match status" value="1"/>
</dbReference>
<keyword evidence="1" id="KW-0732">Signal</keyword>